<accession>A0ABV6VD84</accession>
<sequence>MVNADDPTTSPDESGATSGLAPVTMDGQPRRPWIRRLLSSRRSGWVVAAALLCAVVGLSVALATSPSATAGPRTGGGFGGGRAAAGGAPGGAAAPGGESGGGGSNARSGPAAGGSSGTVGSVSTSGFTLTTSAGQKVTVNEASSTTYEKGTTSTAAATATATSASAVTEGESVLVLGTTNGTTITATQVTVQPTGSGGSASSSGVVPFQQGAPSTAKQDGQIPANYTEGSGTIVSGTAANQATEAALAAYPGGVVDRVVQLSGGEYEVHYIGVNWPHHIFVDQNFKVVGAN</sequence>
<comment type="caution">
    <text evidence="1">The sequence shown here is derived from an EMBL/GenBank/DDBJ whole genome shotgun (WGS) entry which is preliminary data.</text>
</comment>
<reference evidence="1 2" key="1">
    <citation type="submission" date="2024-09" db="EMBL/GenBank/DDBJ databases">
        <authorList>
            <person name="Lee S.D."/>
        </authorList>
    </citation>
    <scope>NUCLEOTIDE SEQUENCE [LARGE SCALE GENOMIC DNA]</scope>
    <source>
        <strain evidence="1 2">N1-1</strain>
    </source>
</reference>
<protein>
    <submittedName>
        <fullName evidence="1">Uncharacterized protein</fullName>
    </submittedName>
</protein>
<dbReference type="Proteomes" id="UP001592582">
    <property type="component" value="Unassembled WGS sequence"/>
</dbReference>
<proteinExistence type="predicted"/>
<gene>
    <name evidence="1" type="ORF">ACEZDG_19970</name>
</gene>
<organism evidence="1 2">
    <name type="scientific">Streptacidiphilus alkalitolerans</name>
    <dbReference type="NCBI Taxonomy" id="3342712"/>
    <lineage>
        <taxon>Bacteria</taxon>
        <taxon>Bacillati</taxon>
        <taxon>Actinomycetota</taxon>
        <taxon>Actinomycetes</taxon>
        <taxon>Kitasatosporales</taxon>
        <taxon>Streptomycetaceae</taxon>
        <taxon>Streptacidiphilus</taxon>
    </lineage>
</organism>
<keyword evidence="2" id="KW-1185">Reference proteome</keyword>
<evidence type="ECO:0000313" key="1">
    <source>
        <dbReference type="EMBL" id="MFC1411547.1"/>
    </source>
</evidence>
<evidence type="ECO:0000313" key="2">
    <source>
        <dbReference type="Proteomes" id="UP001592582"/>
    </source>
</evidence>
<name>A0ABV6VD84_9ACTN</name>
<dbReference type="EMBL" id="JBHEZX010000008">
    <property type="protein sequence ID" value="MFC1411547.1"/>
    <property type="molecule type" value="Genomic_DNA"/>
</dbReference>